<feature type="non-terminal residue" evidence="5">
    <location>
        <position position="151"/>
    </location>
</feature>
<evidence type="ECO:0000256" key="1">
    <source>
        <dbReference type="ARBA" id="ARBA00001946"/>
    </source>
</evidence>
<dbReference type="PROSITE" id="PS51462">
    <property type="entry name" value="NUDIX"/>
    <property type="match status" value="1"/>
</dbReference>
<sequence>MTMIEQIKYCQFCGTQLVRRYDRSKERPFCEACNTFIYADPKVAVVAIVPSNKAILLIRRAIEPHLGKWSLPSGYVDRGESIEDALVREVFEETTIYTSPCHYLGVFSGKGPVVIHVYVATHKSGTAKAAEEVSEIKWCELDELPNLPFPY</sequence>
<keyword evidence="2" id="KW-0378">Hydrolase</keyword>
<evidence type="ECO:0000256" key="2">
    <source>
        <dbReference type="ARBA" id="ARBA00022801"/>
    </source>
</evidence>
<dbReference type="InterPro" id="IPR020476">
    <property type="entry name" value="Nudix_hydrolase"/>
</dbReference>
<dbReference type="SUPFAM" id="SSF55811">
    <property type="entry name" value="Nudix"/>
    <property type="match status" value="1"/>
</dbReference>
<accession>A0A382ER99</accession>
<dbReference type="InterPro" id="IPR015797">
    <property type="entry name" value="NUDIX_hydrolase-like_dom_sf"/>
</dbReference>
<dbReference type="PANTHER" id="PTHR43222:SF2">
    <property type="entry name" value="NUDIX HYDROLASE 23, CHLOROPLASTIC"/>
    <property type="match status" value="1"/>
</dbReference>
<protein>
    <recommendedName>
        <fullName evidence="4">Nudix hydrolase domain-containing protein</fullName>
    </recommendedName>
</protein>
<dbReference type="EMBL" id="UINC01045744">
    <property type="protein sequence ID" value="SVB52872.1"/>
    <property type="molecule type" value="Genomic_DNA"/>
</dbReference>
<feature type="domain" description="Nudix hydrolase" evidence="4">
    <location>
        <begin position="38"/>
        <end position="151"/>
    </location>
</feature>
<dbReference type="PANTHER" id="PTHR43222">
    <property type="entry name" value="NUDIX HYDROLASE 23"/>
    <property type="match status" value="1"/>
</dbReference>
<reference evidence="5" key="1">
    <citation type="submission" date="2018-05" db="EMBL/GenBank/DDBJ databases">
        <authorList>
            <person name="Lanie J.A."/>
            <person name="Ng W.-L."/>
            <person name="Kazmierczak K.M."/>
            <person name="Andrzejewski T.M."/>
            <person name="Davidsen T.M."/>
            <person name="Wayne K.J."/>
            <person name="Tettelin H."/>
            <person name="Glass J.I."/>
            <person name="Rusch D."/>
            <person name="Podicherti R."/>
            <person name="Tsui H.-C.T."/>
            <person name="Winkler M.E."/>
        </authorList>
    </citation>
    <scope>NUCLEOTIDE SEQUENCE</scope>
</reference>
<gene>
    <name evidence="5" type="ORF">METZ01_LOCUS205726</name>
</gene>
<evidence type="ECO:0000259" key="4">
    <source>
        <dbReference type="PROSITE" id="PS51462"/>
    </source>
</evidence>
<dbReference type="Pfam" id="PF00293">
    <property type="entry name" value="NUDIX"/>
    <property type="match status" value="1"/>
</dbReference>
<evidence type="ECO:0000313" key="5">
    <source>
        <dbReference type="EMBL" id="SVB52872.1"/>
    </source>
</evidence>
<evidence type="ECO:0000256" key="3">
    <source>
        <dbReference type="ARBA" id="ARBA00022842"/>
    </source>
</evidence>
<comment type="cofactor">
    <cofactor evidence="1">
        <name>Mg(2+)</name>
        <dbReference type="ChEBI" id="CHEBI:18420"/>
    </cofactor>
</comment>
<dbReference type="GO" id="GO:0016787">
    <property type="term" value="F:hydrolase activity"/>
    <property type="evidence" value="ECO:0007669"/>
    <property type="project" value="UniProtKB-KW"/>
</dbReference>
<dbReference type="AlphaFoldDB" id="A0A382ER99"/>
<dbReference type="Gene3D" id="3.90.79.10">
    <property type="entry name" value="Nucleoside Triphosphate Pyrophosphohydrolase"/>
    <property type="match status" value="1"/>
</dbReference>
<keyword evidence="3" id="KW-0460">Magnesium</keyword>
<name>A0A382ER99_9ZZZZ</name>
<dbReference type="PRINTS" id="PR00502">
    <property type="entry name" value="NUDIXFAMILY"/>
</dbReference>
<dbReference type="PROSITE" id="PS00893">
    <property type="entry name" value="NUDIX_BOX"/>
    <property type="match status" value="1"/>
</dbReference>
<dbReference type="InterPro" id="IPR000086">
    <property type="entry name" value="NUDIX_hydrolase_dom"/>
</dbReference>
<dbReference type="InterPro" id="IPR020084">
    <property type="entry name" value="NUDIX_hydrolase_CS"/>
</dbReference>
<organism evidence="5">
    <name type="scientific">marine metagenome</name>
    <dbReference type="NCBI Taxonomy" id="408172"/>
    <lineage>
        <taxon>unclassified sequences</taxon>
        <taxon>metagenomes</taxon>
        <taxon>ecological metagenomes</taxon>
    </lineage>
</organism>
<proteinExistence type="predicted"/>